<evidence type="ECO:0000256" key="2">
    <source>
        <dbReference type="SAM" id="Phobius"/>
    </source>
</evidence>
<proteinExistence type="predicted"/>
<dbReference type="RefSeq" id="WP_349590302.1">
    <property type="nucleotide sequence ID" value="NZ_JBEFLD010000009.1"/>
</dbReference>
<dbReference type="NCBIfam" id="TIGR02532">
    <property type="entry name" value="IV_pilin_GFxxxE"/>
    <property type="match status" value="1"/>
</dbReference>
<dbReference type="Proteomes" id="UP001433638">
    <property type="component" value="Unassembled WGS sequence"/>
</dbReference>
<name>A0ABV1M9P0_9NEIS</name>
<keyword evidence="2" id="KW-1133">Transmembrane helix</keyword>
<dbReference type="Pfam" id="PF16732">
    <property type="entry name" value="ComP_DUS"/>
    <property type="match status" value="1"/>
</dbReference>
<keyword evidence="1" id="KW-0488">Methylation</keyword>
<evidence type="ECO:0000256" key="1">
    <source>
        <dbReference type="ARBA" id="ARBA00022481"/>
    </source>
</evidence>
<keyword evidence="2" id="KW-0812">Transmembrane</keyword>
<dbReference type="SUPFAM" id="SSF54523">
    <property type="entry name" value="Pili subunits"/>
    <property type="match status" value="1"/>
</dbReference>
<protein>
    <submittedName>
        <fullName evidence="3">Type IV pilin protein</fullName>
    </submittedName>
</protein>
<dbReference type="InterPro" id="IPR045584">
    <property type="entry name" value="Pilin-like"/>
</dbReference>
<dbReference type="InterPro" id="IPR012902">
    <property type="entry name" value="N_methyl_site"/>
</dbReference>
<dbReference type="Gene3D" id="3.30.700.10">
    <property type="entry name" value="Glycoprotein, Type 4 Pilin"/>
    <property type="match status" value="1"/>
</dbReference>
<sequence length="147" mass="15533">MCKIQLDSLLSLVMLMKRFSAGFTLIELVVVCVVVAILAAIAIPAYSQYMLKSRRIDAKNALASLQLAQEKYRGNNTAYSSALASLGLTAVSPQAYYTVAITSATSSTYVATATISASGAQAKDSCNNLTVNQDGFPSSNASCWGMQ</sequence>
<dbReference type="InterPro" id="IPR000983">
    <property type="entry name" value="Bac_GSPG_pilin"/>
</dbReference>
<evidence type="ECO:0000313" key="3">
    <source>
        <dbReference type="EMBL" id="MEQ6292265.1"/>
    </source>
</evidence>
<organism evidence="3 4">
    <name type="scientific">Vogesella oryzagri</name>
    <dbReference type="NCBI Taxonomy" id="3160864"/>
    <lineage>
        <taxon>Bacteria</taxon>
        <taxon>Pseudomonadati</taxon>
        <taxon>Pseudomonadota</taxon>
        <taxon>Betaproteobacteria</taxon>
        <taxon>Neisseriales</taxon>
        <taxon>Chromobacteriaceae</taxon>
        <taxon>Vogesella</taxon>
    </lineage>
</organism>
<reference evidence="3" key="1">
    <citation type="submission" date="2024-06" db="EMBL/GenBank/DDBJ databases">
        <title>Genome sequence of Vogesella sp. MAHUQ-64.</title>
        <authorList>
            <person name="Huq M.A."/>
        </authorList>
    </citation>
    <scope>NUCLEOTIDE SEQUENCE</scope>
    <source>
        <strain evidence="3">MAHUQ-64</strain>
    </source>
</reference>
<dbReference type="PANTHER" id="PTHR30093">
    <property type="entry name" value="GENERAL SECRETION PATHWAY PROTEIN G"/>
    <property type="match status" value="1"/>
</dbReference>
<dbReference type="InterPro" id="IPR031982">
    <property type="entry name" value="PilE-like"/>
</dbReference>
<keyword evidence="4" id="KW-1185">Reference proteome</keyword>
<accession>A0ABV1M9P0</accession>
<comment type="caution">
    <text evidence="3">The sequence shown here is derived from an EMBL/GenBank/DDBJ whole genome shotgun (WGS) entry which is preliminary data.</text>
</comment>
<evidence type="ECO:0000313" key="4">
    <source>
        <dbReference type="Proteomes" id="UP001433638"/>
    </source>
</evidence>
<dbReference type="PANTHER" id="PTHR30093:SF47">
    <property type="entry name" value="TYPE IV PILUS NON-CORE MINOR PILIN PILE"/>
    <property type="match status" value="1"/>
</dbReference>
<gene>
    <name evidence="3" type="ORF">ABNW52_16745</name>
</gene>
<dbReference type="Pfam" id="PF07963">
    <property type="entry name" value="N_methyl"/>
    <property type="match status" value="1"/>
</dbReference>
<dbReference type="EMBL" id="JBEFLD010000009">
    <property type="protein sequence ID" value="MEQ6292265.1"/>
    <property type="molecule type" value="Genomic_DNA"/>
</dbReference>
<dbReference type="PRINTS" id="PR00813">
    <property type="entry name" value="BCTERIALGSPG"/>
</dbReference>
<feature type="transmembrane region" description="Helical" evidence="2">
    <location>
        <begin position="20"/>
        <end position="46"/>
    </location>
</feature>
<keyword evidence="2" id="KW-0472">Membrane</keyword>